<keyword evidence="6 9" id="KW-0133">Cell shape</keyword>
<evidence type="ECO:0000313" key="11">
    <source>
        <dbReference type="EMBL" id="BDG01466.1"/>
    </source>
</evidence>
<evidence type="ECO:0000256" key="6">
    <source>
        <dbReference type="ARBA" id="ARBA00022960"/>
    </source>
</evidence>
<name>A0ABM7WPT6_9BACT</name>
<evidence type="ECO:0000256" key="8">
    <source>
        <dbReference type="ARBA" id="ARBA00023316"/>
    </source>
</evidence>
<sequence>MSLLILAVLLAARPGAGAPSRDEVFGEIGSHVVMPDESLIEIAREYDVGFNEIAATNRRLDPFIPRVGAVAVIPTAWILPAASAPGTVVVNLSEMRLYLLRTRREPPITFPIGVAVEAAATPLGVLTIIQKTVAPTWHPPPSILEEDSTLPAEVPPGPENPLGTHALRLSRPTILIHGTNKPFGVGRKVSHGCIRLYPEDIPRLFQLVQIGTPVAIVREPVKVGLREGRVFVEIHADDTLALDLLEESKRLLRERAVLGRVDLRKLAQAVRARGGIPVDVTEDAG</sequence>
<dbReference type="Gene3D" id="2.40.440.10">
    <property type="entry name" value="L,D-transpeptidase catalytic domain-like"/>
    <property type="match status" value="1"/>
</dbReference>
<proteinExistence type="inferred from homology"/>
<evidence type="ECO:0000256" key="7">
    <source>
        <dbReference type="ARBA" id="ARBA00022984"/>
    </source>
</evidence>
<keyword evidence="12" id="KW-1185">Reference proteome</keyword>
<comment type="similarity">
    <text evidence="2">Belongs to the YkuD family.</text>
</comment>
<evidence type="ECO:0000313" key="12">
    <source>
        <dbReference type="Proteomes" id="UP001162891"/>
    </source>
</evidence>
<dbReference type="PROSITE" id="PS52029">
    <property type="entry name" value="LD_TPASE"/>
    <property type="match status" value="1"/>
</dbReference>
<evidence type="ECO:0000256" key="4">
    <source>
        <dbReference type="ARBA" id="ARBA00022679"/>
    </source>
</evidence>
<dbReference type="Pfam" id="PF03734">
    <property type="entry name" value="YkuD"/>
    <property type="match status" value="1"/>
</dbReference>
<dbReference type="SUPFAM" id="SSF54106">
    <property type="entry name" value="LysM domain"/>
    <property type="match status" value="1"/>
</dbReference>
<dbReference type="CDD" id="cd16913">
    <property type="entry name" value="YkuD_like"/>
    <property type="match status" value="1"/>
</dbReference>
<dbReference type="InterPro" id="IPR018392">
    <property type="entry name" value="LysM"/>
</dbReference>
<evidence type="ECO:0000256" key="2">
    <source>
        <dbReference type="ARBA" id="ARBA00005992"/>
    </source>
</evidence>
<keyword evidence="8 9" id="KW-0961">Cell wall biogenesis/degradation</keyword>
<feature type="active site" description="Nucleophile" evidence="9">
    <location>
        <position position="193"/>
    </location>
</feature>
<dbReference type="Proteomes" id="UP001162891">
    <property type="component" value="Chromosome"/>
</dbReference>
<reference evidence="12" key="1">
    <citation type="journal article" date="2022" name="Int. J. Syst. Evol. Microbiol.">
        <title>Anaeromyxobacter oryzae sp. nov., Anaeromyxobacter diazotrophicus sp. nov. and Anaeromyxobacter paludicola sp. nov., isolated from paddy soils.</title>
        <authorList>
            <person name="Itoh H."/>
            <person name="Xu Z."/>
            <person name="Mise K."/>
            <person name="Masuda Y."/>
            <person name="Ushijima N."/>
            <person name="Hayakawa C."/>
            <person name="Shiratori Y."/>
            <person name="Senoo K."/>
        </authorList>
    </citation>
    <scope>NUCLEOTIDE SEQUENCE [LARGE SCALE GENOMIC DNA]</scope>
    <source>
        <strain evidence="12">Red232</strain>
    </source>
</reference>
<evidence type="ECO:0000256" key="3">
    <source>
        <dbReference type="ARBA" id="ARBA00022676"/>
    </source>
</evidence>
<keyword evidence="7 9" id="KW-0573">Peptidoglycan synthesis</keyword>
<dbReference type="InterPro" id="IPR036779">
    <property type="entry name" value="LysM_dom_sf"/>
</dbReference>
<dbReference type="EMBL" id="AP025591">
    <property type="protein sequence ID" value="BDG01466.1"/>
    <property type="molecule type" value="Genomic_DNA"/>
</dbReference>
<dbReference type="CDD" id="cd00118">
    <property type="entry name" value="LysM"/>
    <property type="match status" value="1"/>
</dbReference>
<accession>A0ABM7WPT6</accession>
<dbReference type="PANTHER" id="PTHR30582:SF24">
    <property type="entry name" value="L,D-TRANSPEPTIDASE ERFK_SRFK-RELATED"/>
    <property type="match status" value="1"/>
</dbReference>
<evidence type="ECO:0000256" key="1">
    <source>
        <dbReference type="ARBA" id="ARBA00004752"/>
    </source>
</evidence>
<dbReference type="InterPro" id="IPR050979">
    <property type="entry name" value="LD-transpeptidase"/>
</dbReference>
<dbReference type="PANTHER" id="PTHR30582">
    <property type="entry name" value="L,D-TRANSPEPTIDASE"/>
    <property type="match status" value="1"/>
</dbReference>
<organism evidence="11 12">
    <name type="scientific">Anaeromyxobacter oryzae</name>
    <dbReference type="NCBI Taxonomy" id="2918170"/>
    <lineage>
        <taxon>Bacteria</taxon>
        <taxon>Pseudomonadati</taxon>
        <taxon>Myxococcota</taxon>
        <taxon>Myxococcia</taxon>
        <taxon>Myxococcales</taxon>
        <taxon>Cystobacterineae</taxon>
        <taxon>Anaeromyxobacteraceae</taxon>
        <taxon>Anaeromyxobacter</taxon>
    </lineage>
</organism>
<comment type="pathway">
    <text evidence="1 9">Cell wall biogenesis; peptidoglycan biosynthesis.</text>
</comment>
<keyword evidence="3" id="KW-0328">Glycosyltransferase</keyword>
<evidence type="ECO:0000259" key="10">
    <source>
        <dbReference type="PROSITE" id="PS52029"/>
    </source>
</evidence>
<dbReference type="InterPro" id="IPR038063">
    <property type="entry name" value="Transpep_catalytic_dom"/>
</dbReference>
<evidence type="ECO:0000256" key="9">
    <source>
        <dbReference type="PROSITE-ProRule" id="PRU01373"/>
    </source>
</evidence>
<keyword evidence="5" id="KW-0378">Hydrolase</keyword>
<gene>
    <name evidence="11" type="ORF">AMOR_04620</name>
</gene>
<keyword evidence="4" id="KW-0808">Transferase</keyword>
<protein>
    <recommendedName>
        <fullName evidence="10">L,D-TPase catalytic domain-containing protein</fullName>
    </recommendedName>
</protein>
<dbReference type="InterPro" id="IPR005490">
    <property type="entry name" value="LD_TPept_cat_dom"/>
</dbReference>
<dbReference type="RefSeq" id="WP_248358024.1">
    <property type="nucleotide sequence ID" value="NZ_AP025591.1"/>
</dbReference>
<feature type="active site" description="Proton donor/acceptor" evidence="9">
    <location>
        <position position="177"/>
    </location>
</feature>
<evidence type="ECO:0000256" key="5">
    <source>
        <dbReference type="ARBA" id="ARBA00022801"/>
    </source>
</evidence>
<dbReference type="SUPFAM" id="SSF141523">
    <property type="entry name" value="L,D-transpeptidase catalytic domain-like"/>
    <property type="match status" value="1"/>
</dbReference>
<feature type="domain" description="L,D-TPase catalytic" evidence="10">
    <location>
        <begin position="86"/>
        <end position="217"/>
    </location>
</feature>